<dbReference type="Pfam" id="PF06868">
    <property type="entry name" value="DUF1257"/>
    <property type="match status" value="1"/>
</dbReference>
<dbReference type="InterPro" id="IPR009666">
    <property type="entry name" value="Uncharacterised_Ycf35"/>
</dbReference>
<name>A0A4D6BM66_9FLOR</name>
<reference evidence="5" key="1">
    <citation type="journal article" date="2019" name="Phycologia">
        <title>Chloroplast and mitochondrial genomes of Balbiania investiens (Balbianiales, Nemaliophycidae).</title>
        <authorList>
            <person name="Evans J.R."/>
            <person name="StAmour N."/>
            <person name="Verbruggen H."/>
            <person name="Salomaki E.D."/>
            <person name="Vis M.L."/>
        </authorList>
    </citation>
    <scope>NUCLEOTIDE SEQUENCE</scope>
</reference>
<evidence type="ECO:0000256" key="4">
    <source>
        <dbReference type="ARBA" id="ARBA00022640"/>
    </source>
</evidence>
<dbReference type="RefSeq" id="YP_009628545.1">
    <property type="nucleotide sequence ID" value="NC_042170.1"/>
</dbReference>
<dbReference type="PANTHER" id="PTHR39638:SF2">
    <property type="entry name" value="YCF35"/>
    <property type="match status" value="1"/>
</dbReference>
<comment type="similarity">
    <text evidence="2">Belongs to the ycf35 family.</text>
</comment>
<dbReference type="GO" id="GO:0009536">
    <property type="term" value="C:plastid"/>
    <property type="evidence" value="ECO:0007669"/>
    <property type="project" value="UniProtKB-SubCell"/>
</dbReference>
<evidence type="ECO:0000256" key="3">
    <source>
        <dbReference type="ARBA" id="ARBA00021585"/>
    </source>
</evidence>
<dbReference type="GeneID" id="40138424"/>
<geneLocation type="plastid" evidence="5"/>
<keyword evidence="4 5" id="KW-0934">Plastid</keyword>
<dbReference type="EMBL" id="MH026107">
    <property type="protein sequence ID" value="QBX88328.1"/>
    <property type="molecule type" value="Genomic_DNA"/>
</dbReference>
<dbReference type="AlphaFoldDB" id="A0A4D6BM66"/>
<organism evidence="5">
    <name type="scientific">Acrochaetium secundatum</name>
    <dbReference type="NCBI Taxonomy" id="209631"/>
    <lineage>
        <taxon>Eukaryota</taxon>
        <taxon>Rhodophyta</taxon>
        <taxon>Florideophyceae</taxon>
        <taxon>Nemaliophycidae</taxon>
        <taxon>Acrochaetiales</taxon>
        <taxon>Acrochaetiaceae</taxon>
        <taxon>Acrochaetium</taxon>
    </lineage>
</organism>
<gene>
    <name evidence="5" type="primary">ycf35</name>
</gene>
<sequence>MSHLSKIKTKIKNKIVLQQSLKDLNILSNTSPDLQDIQIYSEDIKFKYNVLFKWEKNNYEFIADSNTWQEKNMLSSLLEKIQQQYAYNTIMKTSRGEGFQYIEQEILKDGSMRIILEKWL</sequence>
<evidence type="ECO:0000313" key="5">
    <source>
        <dbReference type="EMBL" id="QBX88328.1"/>
    </source>
</evidence>
<dbReference type="PANTHER" id="PTHR39638">
    <property type="entry name" value="YCF35"/>
    <property type="match status" value="1"/>
</dbReference>
<accession>A0A4D6BM66</accession>
<evidence type="ECO:0000256" key="1">
    <source>
        <dbReference type="ARBA" id="ARBA00004474"/>
    </source>
</evidence>
<proteinExistence type="inferred from homology"/>
<comment type="subcellular location">
    <subcellularLocation>
        <location evidence="1">Plastid</location>
    </subcellularLocation>
</comment>
<evidence type="ECO:0000256" key="2">
    <source>
        <dbReference type="ARBA" id="ARBA00009068"/>
    </source>
</evidence>
<protein>
    <recommendedName>
        <fullName evidence="3">Uncharacterized protein ycf35</fullName>
    </recommendedName>
</protein>